<accession>A0A381XDS3</accession>
<sequence length="71" mass="7665">FFSQSDYRLQSDAGLFIAELTALPDCFSSTGQPTPGLPLLQGQFLSSLAEPLNNVAELSSLLITQFELISD</sequence>
<feature type="non-terminal residue" evidence="1">
    <location>
        <position position="1"/>
    </location>
</feature>
<organism evidence="1">
    <name type="scientific">marine metagenome</name>
    <dbReference type="NCBI Taxonomy" id="408172"/>
    <lineage>
        <taxon>unclassified sequences</taxon>
        <taxon>metagenomes</taxon>
        <taxon>ecological metagenomes</taxon>
    </lineage>
</organism>
<protein>
    <submittedName>
        <fullName evidence="1">Uncharacterized protein</fullName>
    </submittedName>
</protein>
<name>A0A381XDS3_9ZZZZ</name>
<evidence type="ECO:0000313" key="1">
    <source>
        <dbReference type="EMBL" id="SVA62899.1"/>
    </source>
</evidence>
<proteinExistence type="predicted"/>
<dbReference type="AlphaFoldDB" id="A0A381XDS3"/>
<gene>
    <name evidence="1" type="ORF">METZ01_LOCUS115753</name>
</gene>
<reference evidence="1" key="1">
    <citation type="submission" date="2018-05" db="EMBL/GenBank/DDBJ databases">
        <authorList>
            <person name="Lanie J.A."/>
            <person name="Ng W.-L."/>
            <person name="Kazmierczak K.M."/>
            <person name="Andrzejewski T.M."/>
            <person name="Davidsen T.M."/>
            <person name="Wayne K.J."/>
            <person name="Tettelin H."/>
            <person name="Glass J.I."/>
            <person name="Rusch D."/>
            <person name="Podicherti R."/>
            <person name="Tsui H.-C.T."/>
            <person name="Winkler M.E."/>
        </authorList>
    </citation>
    <scope>NUCLEOTIDE SEQUENCE</scope>
</reference>
<dbReference type="EMBL" id="UINC01014814">
    <property type="protein sequence ID" value="SVA62899.1"/>
    <property type="molecule type" value="Genomic_DNA"/>
</dbReference>